<gene>
    <name evidence="1" type="ORF">JCM15548_170</name>
</gene>
<evidence type="ECO:0000313" key="2">
    <source>
        <dbReference type="Proteomes" id="UP000032900"/>
    </source>
</evidence>
<dbReference type="STRING" id="1236989.JCM15548_170"/>
<dbReference type="AlphaFoldDB" id="A0A0E9LS80"/>
<accession>A0A0E9LS80</accession>
<reference evidence="1 2" key="1">
    <citation type="journal article" date="2015" name="Microbes Environ.">
        <title>Distribution and evolution of nitrogen fixation genes in the phylum bacteroidetes.</title>
        <authorList>
            <person name="Inoue J."/>
            <person name="Oshima K."/>
            <person name="Suda W."/>
            <person name="Sakamoto M."/>
            <person name="Iino T."/>
            <person name="Noda S."/>
            <person name="Hongoh Y."/>
            <person name="Hattori M."/>
            <person name="Ohkuma M."/>
        </authorList>
    </citation>
    <scope>NUCLEOTIDE SEQUENCE [LARGE SCALE GENOMIC DNA]</scope>
    <source>
        <strain evidence="1">JCM 15548</strain>
    </source>
</reference>
<dbReference type="OrthoDB" id="1123245at2"/>
<organism evidence="1 2">
    <name type="scientific">Geofilum rubicundum JCM 15548</name>
    <dbReference type="NCBI Taxonomy" id="1236989"/>
    <lineage>
        <taxon>Bacteria</taxon>
        <taxon>Pseudomonadati</taxon>
        <taxon>Bacteroidota</taxon>
        <taxon>Bacteroidia</taxon>
        <taxon>Marinilabiliales</taxon>
        <taxon>Marinilabiliaceae</taxon>
        <taxon>Geofilum</taxon>
    </lineage>
</organism>
<name>A0A0E9LS80_9BACT</name>
<dbReference type="EMBL" id="BAZW01000001">
    <property type="protein sequence ID" value="GAO28109.1"/>
    <property type="molecule type" value="Genomic_DNA"/>
</dbReference>
<dbReference type="Pfam" id="PF13585">
    <property type="entry name" value="CHU_C"/>
    <property type="match status" value="1"/>
</dbReference>
<sequence>MGCEDTYTLNEVLKVEQGGEVVFPNAFTPNPEGPSGGRYEYGSPRNTVFYPSTQKGVVEYQLQIFTRWGEIIFESDDVEIGWDGYHNNTLAPQGVYIWRVRYKTADGQVRIKAGDVTLIR</sequence>
<keyword evidence="2" id="KW-1185">Reference proteome</keyword>
<dbReference type="Proteomes" id="UP000032900">
    <property type="component" value="Unassembled WGS sequence"/>
</dbReference>
<dbReference type="RefSeq" id="WP_062122001.1">
    <property type="nucleotide sequence ID" value="NZ_BAZW01000001.1"/>
</dbReference>
<evidence type="ECO:0000313" key="1">
    <source>
        <dbReference type="EMBL" id="GAO28109.1"/>
    </source>
</evidence>
<comment type="caution">
    <text evidence="1">The sequence shown here is derived from an EMBL/GenBank/DDBJ whole genome shotgun (WGS) entry which is preliminary data.</text>
</comment>
<proteinExistence type="predicted"/>
<protein>
    <submittedName>
        <fullName evidence="1">CHU large protein</fullName>
    </submittedName>
</protein>